<feature type="non-terminal residue" evidence="7">
    <location>
        <position position="417"/>
    </location>
</feature>
<keyword evidence="1" id="KW-0479">Metal-binding</keyword>
<evidence type="ECO:0000313" key="7">
    <source>
        <dbReference type="EMBL" id="KAF9577540.1"/>
    </source>
</evidence>
<evidence type="ECO:0000256" key="1">
    <source>
        <dbReference type="ARBA" id="ARBA00022723"/>
    </source>
</evidence>
<dbReference type="EMBL" id="JAABOA010004690">
    <property type="protein sequence ID" value="KAF9577540.1"/>
    <property type="molecule type" value="Genomic_DNA"/>
</dbReference>
<dbReference type="Pfam" id="PF00096">
    <property type="entry name" value="zf-C2H2"/>
    <property type="match status" value="1"/>
</dbReference>
<evidence type="ECO:0000256" key="3">
    <source>
        <dbReference type="ARBA" id="ARBA00022833"/>
    </source>
</evidence>
<feature type="compositionally biased region" description="Polar residues" evidence="5">
    <location>
        <begin position="114"/>
        <end position="124"/>
    </location>
</feature>
<keyword evidence="2 4" id="KW-0863">Zinc-finger</keyword>
<dbReference type="GO" id="GO:0008270">
    <property type="term" value="F:zinc ion binding"/>
    <property type="evidence" value="ECO:0007669"/>
    <property type="project" value="UniProtKB-KW"/>
</dbReference>
<feature type="region of interest" description="Disordered" evidence="5">
    <location>
        <begin position="343"/>
        <end position="417"/>
    </location>
</feature>
<sequence length="417" mass="43810">MDQHGVIANERSRMHPARNPALVRGLMDYNQNYAGHGQGPPLASPSAGVAVMGGLPLLSPTVMQPNPQGHFPSMQLLQSNNGAKAISTSLDTVPMGLGPPTIISHPEYGAVASYNPTPTSSSASKARPGMARIPPQRSQSVNGPFLSMQKNHVRNNSVASSSSIASSGAMSSITTSLNATSISFPDSSPKPNYPGNAISANTAASTPNAGATMVTTDHDGGSQFLIDASKARLGGHPRKATAARIFECSIAGCNKAYTQLHNLKSHERTGHTPVTKHRPFLCVIAGCTKAFSQRKSLALHIKANHQDFKFKPFKCSQPSCHKAYTQLHNLRTHEKTVHMLDLSKKRVRNPLPSSGQLEDGSGGVMGSSNDLSMGGAGVDDALGTQGSNSQSSMPPSLHPGQSPSSKGPDYRNSLATQ</sequence>
<organism evidence="7 8">
    <name type="scientific">Lunasporangiospora selenospora</name>
    <dbReference type="NCBI Taxonomy" id="979761"/>
    <lineage>
        <taxon>Eukaryota</taxon>
        <taxon>Fungi</taxon>
        <taxon>Fungi incertae sedis</taxon>
        <taxon>Mucoromycota</taxon>
        <taxon>Mortierellomycotina</taxon>
        <taxon>Mortierellomycetes</taxon>
        <taxon>Mortierellales</taxon>
        <taxon>Mortierellaceae</taxon>
        <taxon>Lunasporangiospora</taxon>
    </lineage>
</organism>
<dbReference type="Proteomes" id="UP000780801">
    <property type="component" value="Unassembled WGS sequence"/>
</dbReference>
<proteinExistence type="predicted"/>
<protein>
    <recommendedName>
        <fullName evidence="6">C2H2-type domain-containing protein</fullName>
    </recommendedName>
</protein>
<dbReference type="PROSITE" id="PS00028">
    <property type="entry name" value="ZINC_FINGER_C2H2_1"/>
    <property type="match status" value="3"/>
</dbReference>
<feature type="compositionally biased region" description="Polar residues" evidence="5">
    <location>
        <begin position="384"/>
        <end position="405"/>
    </location>
</feature>
<reference evidence="7" key="1">
    <citation type="journal article" date="2020" name="Fungal Divers.">
        <title>Resolving the Mortierellaceae phylogeny through synthesis of multi-gene phylogenetics and phylogenomics.</title>
        <authorList>
            <person name="Vandepol N."/>
            <person name="Liber J."/>
            <person name="Desiro A."/>
            <person name="Na H."/>
            <person name="Kennedy M."/>
            <person name="Barry K."/>
            <person name="Grigoriev I.V."/>
            <person name="Miller A.N."/>
            <person name="O'Donnell K."/>
            <person name="Stajich J.E."/>
            <person name="Bonito G."/>
        </authorList>
    </citation>
    <scope>NUCLEOTIDE SEQUENCE</scope>
    <source>
        <strain evidence="7">KOD1015</strain>
    </source>
</reference>
<keyword evidence="3" id="KW-0862">Zinc</keyword>
<comment type="caution">
    <text evidence="7">The sequence shown here is derived from an EMBL/GenBank/DDBJ whole genome shotgun (WGS) entry which is preliminary data.</text>
</comment>
<dbReference type="GO" id="GO:0000978">
    <property type="term" value="F:RNA polymerase II cis-regulatory region sequence-specific DNA binding"/>
    <property type="evidence" value="ECO:0007669"/>
    <property type="project" value="TreeGrafter"/>
</dbReference>
<dbReference type="PANTHER" id="PTHR23235:SF120">
    <property type="entry name" value="KRUPPEL-LIKE FACTOR 15"/>
    <property type="match status" value="1"/>
</dbReference>
<feature type="domain" description="C2H2-type" evidence="6">
    <location>
        <begin position="280"/>
        <end position="310"/>
    </location>
</feature>
<dbReference type="SUPFAM" id="SSF57667">
    <property type="entry name" value="beta-beta-alpha zinc fingers"/>
    <property type="match status" value="2"/>
</dbReference>
<dbReference type="PANTHER" id="PTHR23235">
    <property type="entry name" value="KRUEPPEL-LIKE TRANSCRIPTION FACTOR"/>
    <property type="match status" value="1"/>
</dbReference>
<feature type="domain" description="C2H2-type" evidence="6">
    <location>
        <begin position="246"/>
        <end position="272"/>
    </location>
</feature>
<accession>A0A9P6KAC6</accession>
<dbReference type="GO" id="GO:0000981">
    <property type="term" value="F:DNA-binding transcription factor activity, RNA polymerase II-specific"/>
    <property type="evidence" value="ECO:0007669"/>
    <property type="project" value="TreeGrafter"/>
</dbReference>
<evidence type="ECO:0000313" key="8">
    <source>
        <dbReference type="Proteomes" id="UP000780801"/>
    </source>
</evidence>
<gene>
    <name evidence="7" type="ORF">BGW38_007177</name>
</gene>
<keyword evidence="8" id="KW-1185">Reference proteome</keyword>
<evidence type="ECO:0000259" key="6">
    <source>
        <dbReference type="PROSITE" id="PS50157"/>
    </source>
</evidence>
<evidence type="ECO:0000256" key="5">
    <source>
        <dbReference type="SAM" id="MobiDB-lite"/>
    </source>
</evidence>
<dbReference type="InterPro" id="IPR036236">
    <property type="entry name" value="Znf_C2H2_sf"/>
</dbReference>
<dbReference type="AlphaFoldDB" id="A0A9P6KAC6"/>
<dbReference type="Gene3D" id="3.30.160.60">
    <property type="entry name" value="Classic Zinc Finger"/>
    <property type="match status" value="3"/>
</dbReference>
<dbReference type="PROSITE" id="PS50157">
    <property type="entry name" value="ZINC_FINGER_C2H2_2"/>
    <property type="match status" value="3"/>
</dbReference>
<feature type="region of interest" description="Disordered" evidence="5">
    <location>
        <begin position="113"/>
        <end position="143"/>
    </location>
</feature>
<dbReference type="OrthoDB" id="4748970at2759"/>
<evidence type="ECO:0000256" key="4">
    <source>
        <dbReference type="PROSITE-ProRule" id="PRU00042"/>
    </source>
</evidence>
<dbReference type="SMART" id="SM00355">
    <property type="entry name" value="ZnF_C2H2"/>
    <property type="match status" value="3"/>
</dbReference>
<name>A0A9P6KAC6_9FUNG</name>
<dbReference type="InterPro" id="IPR013087">
    <property type="entry name" value="Znf_C2H2_type"/>
</dbReference>
<feature type="domain" description="C2H2-type" evidence="6">
    <location>
        <begin position="313"/>
        <end position="338"/>
    </location>
</feature>
<evidence type="ECO:0000256" key="2">
    <source>
        <dbReference type="ARBA" id="ARBA00022771"/>
    </source>
</evidence>